<organism evidence="13 14">
    <name type="scientific">Corynebacterium evansiae</name>
    <dbReference type="NCBI Taxonomy" id="2913499"/>
    <lineage>
        <taxon>Bacteria</taxon>
        <taxon>Bacillati</taxon>
        <taxon>Actinomycetota</taxon>
        <taxon>Actinomycetes</taxon>
        <taxon>Mycobacteriales</taxon>
        <taxon>Corynebacteriaceae</taxon>
        <taxon>Corynebacterium</taxon>
    </lineage>
</organism>
<comment type="catalytic activity">
    <reaction evidence="11">
        <text>S-methyl-5'-thioadenosine + phosphate = 5-(methylsulfanyl)-alpha-D-ribose 1-phosphate + adenine</text>
        <dbReference type="Rhea" id="RHEA:11852"/>
        <dbReference type="ChEBI" id="CHEBI:16708"/>
        <dbReference type="ChEBI" id="CHEBI:17509"/>
        <dbReference type="ChEBI" id="CHEBI:43474"/>
        <dbReference type="ChEBI" id="CHEBI:58533"/>
        <dbReference type="EC" id="2.4.2.28"/>
    </reaction>
    <physiologicalReaction direction="left-to-right" evidence="11">
        <dbReference type="Rhea" id="RHEA:11853"/>
    </physiologicalReaction>
</comment>
<keyword evidence="14" id="KW-1185">Reference proteome</keyword>
<dbReference type="InterPro" id="IPR011324">
    <property type="entry name" value="Cytotoxic_necrot_fac-like_cat"/>
</dbReference>
<dbReference type="SUPFAM" id="SSF64438">
    <property type="entry name" value="CNF1/YfiH-like putative cysteine hydrolases"/>
    <property type="match status" value="1"/>
</dbReference>
<comment type="catalytic activity">
    <reaction evidence="9">
        <text>adenosine + H2O + H(+) = inosine + NH4(+)</text>
        <dbReference type="Rhea" id="RHEA:24408"/>
        <dbReference type="ChEBI" id="CHEBI:15377"/>
        <dbReference type="ChEBI" id="CHEBI:15378"/>
        <dbReference type="ChEBI" id="CHEBI:16335"/>
        <dbReference type="ChEBI" id="CHEBI:17596"/>
        <dbReference type="ChEBI" id="CHEBI:28938"/>
        <dbReference type="EC" id="3.5.4.4"/>
    </reaction>
    <physiologicalReaction direction="left-to-right" evidence="9">
        <dbReference type="Rhea" id="RHEA:24409"/>
    </physiologicalReaction>
</comment>
<evidence type="ECO:0000313" key="14">
    <source>
        <dbReference type="Proteomes" id="UP001146469"/>
    </source>
</evidence>
<evidence type="ECO:0000256" key="6">
    <source>
        <dbReference type="ARBA" id="ARBA00022801"/>
    </source>
</evidence>
<dbReference type="EMBL" id="JAKMUT010000006">
    <property type="protein sequence ID" value="MCZ9290023.1"/>
    <property type="molecule type" value="Genomic_DNA"/>
</dbReference>
<evidence type="ECO:0000256" key="2">
    <source>
        <dbReference type="ARBA" id="ARBA00003215"/>
    </source>
</evidence>
<dbReference type="InterPro" id="IPR003730">
    <property type="entry name" value="Cu_polyphenol_OxRdtase"/>
</dbReference>
<dbReference type="Pfam" id="PF02578">
    <property type="entry name" value="Cu-oxidase_4"/>
    <property type="match status" value="1"/>
</dbReference>
<keyword evidence="5" id="KW-0479">Metal-binding</keyword>
<gene>
    <name evidence="13" type="primary">pgeF</name>
    <name evidence="13" type="ORF">L8V00_07380</name>
</gene>
<dbReference type="PANTHER" id="PTHR30616:SF2">
    <property type="entry name" value="PURINE NUCLEOSIDE PHOSPHORYLASE LACC1"/>
    <property type="match status" value="1"/>
</dbReference>
<dbReference type="GO" id="GO:0005507">
    <property type="term" value="F:copper ion binding"/>
    <property type="evidence" value="ECO:0007669"/>
    <property type="project" value="TreeGrafter"/>
</dbReference>
<evidence type="ECO:0000256" key="4">
    <source>
        <dbReference type="ARBA" id="ARBA00022679"/>
    </source>
</evidence>
<dbReference type="Gene3D" id="3.60.140.10">
    <property type="entry name" value="CNF1/YfiH-like putative cysteine hydrolases"/>
    <property type="match status" value="1"/>
</dbReference>
<dbReference type="GO" id="GO:0016787">
    <property type="term" value="F:hydrolase activity"/>
    <property type="evidence" value="ECO:0007669"/>
    <property type="project" value="UniProtKB-KW"/>
</dbReference>
<dbReference type="PANTHER" id="PTHR30616">
    <property type="entry name" value="UNCHARACTERIZED PROTEIN YFIH"/>
    <property type="match status" value="1"/>
</dbReference>
<dbReference type="Proteomes" id="UP001146469">
    <property type="component" value="Unassembled WGS sequence"/>
</dbReference>
<dbReference type="CDD" id="cd16833">
    <property type="entry name" value="YfiH"/>
    <property type="match status" value="1"/>
</dbReference>
<comment type="catalytic activity">
    <reaction evidence="1">
        <text>inosine + phosphate = alpha-D-ribose 1-phosphate + hypoxanthine</text>
        <dbReference type="Rhea" id="RHEA:27646"/>
        <dbReference type="ChEBI" id="CHEBI:17368"/>
        <dbReference type="ChEBI" id="CHEBI:17596"/>
        <dbReference type="ChEBI" id="CHEBI:43474"/>
        <dbReference type="ChEBI" id="CHEBI:57720"/>
        <dbReference type="EC" id="2.4.2.1"/>
    </reaction>
    <physiologicalReaction direction="left-to-right" evidence="1">
        <dbReference type="Rhea" id="RHEA:27647"/>
    </physiologicalReaction>
</comment>
<accession>A0A9X3LNR8</accession>
<comment type="similarity">
    <text evidence="3 12">Belongs to the purine nucleoside phosphorylase YfiH/LACC1 family.</text>
</comment>
<keyword evidence="8" id="KW-0186">Copper</keyword>
<comment type="caution">
    <text evidence="13">The sequence shown here is derived from an EMBL/GenBank/DDBJ whole genome shotgun (WGS) entry which is preliminary data.</text>
</comment>
<evidence type="ECO:0000256" key="11">
    <source>
        <dbReference type="ARBA" id="ARBA00049893"/>
    </source>
</evidence>
<comment type="function">
    <text evidence="2">Purine nucleoside enzyme that catalyzes the phosphorolysis of adenosine and inosine nucleosides, yielding D-ribose 1-phosphate and the respective free bases, adenine and hypoxanthine. Also catalyzes the phosphorolysis of S-methyl-5'-thioadenosine into adenine and S-methyl-5-thio-alpha-D-ribose 1-phosphate. Also has adenosine deaminase activity.</text>
</comment>
<comment type="catalytic activity">
    <reaction evidence="10">
        <text>adenosine + phosphate = alpha-D-ribose 1-phosphate + adenine</text>
        <dbReference type="Rhea" id="RHEA:27642"/>
        <dbReference type="ChEBI" id="CHEBI:16335"/>
        <dbReference type="ChEBI" id="CHEBI:16708"/>
        <dbReference type="ChEBI" id="CHEBI:43474"/>
        <dbReference type="ChEBI" id="CHEBI:57720"/>
        <dbReference type="EC" id="2.4.2.1"/>
    </reaction>
    <physiologicalReaction direction="left-to-right" evidence="10">
        <dbReference type="Rhea" id="RHEA:27643"/>
    </physiologicalReaction>
</comment>
<proteinExistence type="inferred from homology"/>
<keyword evidence="7" id="KW-0862">Zinc</keyword>
<name>A0A9X3LNR8_9CORY</name>
<evidence type="ECO:0000256" key="3">
    <source>
        <dbReference type="ARBA" id="ARBA00007353"/>
    </source>
</evidence>
<evidence type="ECO:0000256" key="9">
    <source>
        <dbReference type="ARBA" id="ARBA00047989"/>
    </source>
</evidence>
<protein>
    <recommendedName>
        <fullName evidence="12">Purine nucleoside phosphorylase</fullName>
    </recommendedName>
</protein>
<keyword evidence="4" id="KW-0808">Transferase</keyword>
<dbReference type="AlphaFoldDB" id="A0A9X3LNR8"/>
<evidence type="ECO:0000256" key="5">
    <source>
        <dbReference type="ARBA" id="ARBA00022723"/>
    </source>
</evidence>
<reference evidence="13" key="1">
    <citation type="submission" date="2022-02" db="EMBL/GenBank/DDBJ databases">
        <title>Corynebacterium sp. from urogenital microbiome.</title>
        <authorList>
            <person name="Cappelli E.A."/>
            <person name="Ribeiro T.G."/>
            <person name="Peixe L."/>
        </authorList>
    </citation>
    <scope>NUCLEOTIDE SEQUENCE</scope>
    <source>
        <strain evidence="13">C8Ua_174</strain>
    </source>
</reference>
<keyword evidence="6" id="KW-0378">Hydrolase</keyword>
<dbReference type="NCBIfam" id="TIGR00726">
    <property type="entry name" value="peptidoglycan editing factor PgeF"/>
    <property type="match status" value="1"/>
</dbReference>
<evidence type="ECO:0000256" key="10">
    <source>
        <dbReference type="ARBA" id="ARBA00048968"/>
    </source>
</evidence>
<evidence type="ECO:0000256" key="7">
    <source>
        <dbReference type="ARBA" id="ARBA00022833"/>
    </source>
</evidence>
<evidence type="ECO:0000256" key="8">
    <source>
        <dbReference type="ARBA" id="ARBA00023008"/>
    </source>
</evidence>
<dbReference type="InterPro" id="IPR038371">
    <property type="entry name" value="Cu_polyphenol_OxRdtase_sf"/>
</dbReference>
<dbReference type="GO" id="GO:0017061">
    <property type="term" value="F:S-methyl-5-thioadenosine phosphorylase activity"/>
    <property type="evidence" value="ECO:0007669"/>
    <property type="project" value="UniProtKB-EC"/>
</dbReference>
<evidence type="ECO:0000256" key="12">
    <source>
        <dbReference type="RuleBase" id="RU361274"/>
    </source>
</evidence>
<sequence length="267" mass="28111">MQPDAARCQTKELSLSHNQSPKVRKVFTDRNGGISTGAYASFNLGDHVGDDPAAVAHNRQRLADVLGLDVGRLVFMEQIHSPNVTEVTADHLVASAPAEAPASPVIEATDALITTLRGTALIVLTADCVPVLLSDEDAGVIAAVHAGRMGARNGILRRAIARMEDLGAVPSNIHALLGAAASGENYEVPQAMAADVESKLPGSATTTAQGTHGLDIRAGLTRQLLSLGVRSIDADPRCTIDPEHADRFFSYRREGTTGRQAGVVWMP</sequence>
<evidence type="ECO:0000256" key="1">
    <source>
        <dbReference type="ARBA" id="ARBA00000553"/>
    </source>
</evidence>
<evidence type="ECO:0000313" key="13">
    <source>
        <dbReference type="EMBL" id="MCZ9290023.1"/>
    </source>
</evidence>